<dbReference type="PANTHER" id="PTHR43814:SF1">
    <property type="entry name" value="ARGININOSUCCINATE LYASE"/>
    <property type="match status" value="1"/>
</dbReference>
<dbReference type="Gene3D" id="1.10.40.30">
    <property type="entry name" value="Fumarase/aspartase (C-terminal domain)"/>
    <property type="match status" value="1"/>
</dbReference>
<comment type="caution">
    <text evidence="3">The sequence shown here is derived from an EMBL/GenBank/DDBJ whole genome shotgun (WGS) entry which is preliminary data.</text>
</comment>
<protein>
    <submittedName>
        <fullName evidence="3">L-Aspartase-like protein</fullName>
    </submittedName>
</protein>
<dbReference type="InterPro" id="IPR022761">
    <property type="entry name" value="Fumarate_lyase_N"/>
</dbReference>
<feature type="domain" description="Argininosuccinate lyase C-terminal" evidence="2">
    <location>
        <begin position="145"/>
        <end position="214"/>
    </location>
</feature>
<organism evidence="3 4">
    <name type="scientific">Dactylonectria macrodidyma</name>
    <dbReference type="NCBI Taxonomy" id="307937"/>
    <lineage>
        <taxon>Eukaryota</taxon>
        <taxon>Fungi</taxon>
        <taxon>Dikarya</taxon>
        <taxon>Ascomycota</taxon>
        <taxon>Pezizomycotina</taxon>
        <taxon>Sordariomycetes</taxon>
        <taxon>Hypocreomycetidae</taxon>
        <taxon>Hypocreales</taxon>
        <taxon>Nectriaceae</taxon>
        <taxon>Dactylonectria</taxon>
    </lineage>
</organism>
<dbReference type="AlphaFoldDB" id="A0A9P9I7L4"/>
<sequence length="276" mass="30532">MVGRSCSPWRYYQVEIAFGLSMIMTILNDLCTELHIFSSTEFGTVELDDSHCSTSSVFPQKKNPYALETVNGMAAEAQGWVTHALALFRNEGTCDHATRSLGGLGNMCKSTAGMLRLTAEVLSGLTVNKERYEELLSKAWVTTNQLANLLMMQHGLNYRTAHGVVARLVKNASVRNTKREAVTVEMLQQAAEEMRAGQIEMTEEEFKLALDHTRFIENCTSFGGVAPEQFDRLMAKSQDNLKDHGSWVEAKIVHLAHAEKDLEAAVADLLKIGGCT</sequence>
<name>A0A9P9I7L4_9HYPO</name>
<dbReference type="EMBL" id="JAGMUV010000048">
    <property type="protein sequence ID" value="KAH7109982.1"/>
    <property type="molecule type" value="Genomic_DNA"/>
</dbReference>
<reference evidence="3" key="1">
    <citation type="journal article" date="2021" name="Nat. Commun.">
        <title>Genetic determinants of endophytism in the Arabidopsis root mycobiome.</title>
        <authorList>
            <person name="Mesny F."/>
            <person name="Miyauchi S."/>
            <person name="Thiergart T."/>
            <person name="Pickel B."/>
            <person name="Atanasova L."/>
            <person name="Karlsson M."/>
            <person name="Huettel B."/>
            <person name="Barry K.W."/>
            <person name="Haridas S."/>
            <person name="Chen C."/>
            <person name="Bauer D."/>
            <person name="Andreopoulos W."/>
            <person name="Pangilinan J."/>
            <person name="LaButti K."/>
            <person name="Riley R."/>
            <person name="Lipzen A."/>
            <person name="Clum A."/>
            <person name="Drula E."/>
            <person name="Henrissat B."/>
            <person name="Kohler A."/>
            <person name="Grigoriev I.V."/>
            <person name="Martin F.M."/>
            <person name="Hacquard S."/>
        </authorList>
    </citation>
    <scope>NUCLEOTIDE SEQUENCE</scope>
    <source>
        <strain evidence="3">MPI-CAGE-AT-0147</strain>
    </source>
</reference>
<dbReference type="Pfam" id="PF14698">
    <property type="entry name" value="ASL_C2"/>
    <property type="match status" value="1"/>
</dbReference>
<dbReference type="GO" id="GO:0005829">
    <property type="term" value="C:cytosol"/>
    <property type="evidence" value="ECO:0007669"/>
    <property type="project" value="TreeGrafter"/>
</dbReference>
<proteinExistence type="predicted"/>
<dbReference type="GO" id="GO:0042450">
    <property type="term" value="P:L-arginine biosynthetic process via ornithine"/>
    <property type="evidence" value="ECO:0007669"/>
    <property type="project" value="InterPro"/>
</dbReference>
<evidence type="ECO:0000259" key="2">
    <source>
        <dbReference type="Pfam" id="PF14698"/>
    </source>
</evidence>
<dbReference type="OrthoDB" id="2561043at2759"/>
<evidence type="ECO:0000313" key="4">
    <source>
        <dbReference type="Proteomes" id="UP000738349"/>
    </source>
</evidence>
<dbReference type="InterPro" id="IPR008948">
    <property type="entry name" value="L-Aspartase-like"/>
</dbReference>
<dbReference type="SUPFAM" id="SSF48557">
    <property type="entry name" value="L-aspartase-like"/>
    <property type="match status" value="1"/>
</dbReference>
<dbReference type="InterPro" id="IPR009049">
    <property type="entry name" value="Argininosuccinate_lyase"/>
</dbReference>
<evidence type="ECO:0000259" key="1">
    <source>
        <dbReference type="Pfam" id="PF00206"/>
    </source>
</evidence>
<dbReference type="InterPro" id="IPR029419">
    <property type="entry name" value="Arg_succ_lyase_C"/>
</dbReference>
<evidence type="ECO:0000313" key="3">
    <source>
        <dbReference type="EMBL" id="KAH7109982.1"/>
    </source>
</evidence>
<dbReference type="Gene3D" id="1.20.200.10">
    <property type="entry name" value="Fumarase/aspartase (Central domain)"/>
    <property type="match status" value="1"/>
</dbReference>
<dbReference type="PANTHER" id="PTHR43814">
    <property type="entry name" value="ARGININOSUCCINATE LYASE"/>
    <property type="match status" value="1"/>
</dbReference>
<accession>A0A9P9I7L4</accession>
<keyword evidence="4" id="KW-1185">Reference proteome</keyword>
<gene>
    <name evidence="3" type="ORF">EDB81DRAFT_672444</name>
</gene>
<dbReference type="GO" id="GO:0004056">
    <property type="term" value="F:argininosuccinate lyase activity"/>
    <property type="evidence" value="ECO:0007669"/>
    <property type="project" value="InterPro"/>
</dbReference>
<dbReference type="Pfam" id="PF00206">
    <property type="entry name" value="Lyase_1"/>
    <property type="match status" value="1"/>
</dbReference>
<dbReference type="Proteomes" id="UP000738349">
    <property type="component" value="Unassembled WGS sequence"/>
</dbReference>
<feature type="domain" description="Fumarate lyase N-terminal" evidence="1">
    <location>
        <begin position="13"/>
        <end position="79"/>
    </location>
</feature>